<organism evidence="2">
    <name type="scientific">Hymenolepis diminuta</name>
    <name type="common">Rat tapeworm</name>
    <dbReference type="NCBI Taxonomy" id="6216"/>
    <lineage>
        <taxon>Eukaryota</taxon>
        <taxon>Metazoa</taxon>
        <taxon>Spiralia</taxon>
        <taxon>Lophotrochozoa</taxon>
        <taxon>Platyhelminthes</taxon>
        <taxon>Cestoda</taxon>
        <taxon>Eucestoda</taxon>
        <taxon>Cyclophyllidea</taxon>
        <taxon>Hymenolepididae</taxon>
        <taxon>Hymenolepis</taxon>
    </lineage>
</organism>
<accession>A0A0R3SM58</accession>
<proteinExistence type="predicted"/>
<keyword evidence="1" id="KW-0472">Membrane</keyword>
<dbReference type="AlphaFoldDB" id="A0A0R3SM58"/>
<reference evidence="2" key="1">
    <citation type="submission" date="2017-02" db="UniProtKB">
        <authorList>
            <consortium name="WormBaseParasite"/>
        </authorList>
    </citation>
    <scope>IDENTIFICATION</scope>
</reference>
<dbReference type="WBParaSite" id="HDID_0000602301-mRNA-1">
    <property type="protein sequence ID" value="HDID_0000602301-mRNA-1"/>
    <property type="gene ID" value="HDID_0000602301"/>
</dbReference>
<keyword evidence="1" id="KW-0812">Transmembrane</keyword>
<feature type="transmembrane region" description="Helical" evidence="1">
    <location>
        <begin position="57"/>
        <end position="80"/>
    </location>
</feature>
<evidence type="ECO:0000256" key="1">
    <source>
        <dbReference type="SAM" id="Phobius"/>
    </source>
</evidence>
<name>A0A0R3SM58_HYMDI</name>
<keyword evidence="1" id="KW-1133">Transmembrane helix</keyword>
<protein>
    <submittedName>
        <fullName evidence="2">IL7RA</fullName>
    </submittedName>
</protein>
<evidence type="ECO:0000313" key="2">
    <source>
        <dbReference type="WBParaSite" id="HDID_0000602301-mRNA-1"/>
    </source>
</evidence>
<sequence length="100" mass="11551">LTNFSKWCNVEVKNLVDENYRAMERPVCMEEQVAKEVFNVTCSNSIKPNFPLSFTQFQVVSIVTGCVVGVFLIVALWLFIRWCLWRRKKPYTSGSTPVLV</sequence>